<dbReference type="Pfam" id="PF26188">
    <property type="entry name" value="RESC6"/>
    <property type="match status" value="1"/>
</dbReference>
<protein>
    <recommendedName>
        <fullName evidence="1">RNA-editing substrate-binding complex 6 protein domain-containing protein</fullName>
    </recommendedName>
</protein>
<dbReference type="AlphaFoldDB" id="A0AAD8PFJ3"/>
<dbReference type="EMBL" id="JAVEPI010000001">
    <property type="protein sequence ID" value="KAK1444305.1"/>
    <property type="molecule type" value="Genomic_DNA"/>
</dbReference>
<keyword evidence="3" id="KW-1185">Reference proteome</keyword>
<dbReference type="SUPFAM" id="SSF48371">
    <property type="entry name" value="ARM repeat"/>
    <property type="match status" value="1"/>
</dbReference>
<proteinExistence type="predicted"/>
<feature type="domain" description="RNA-editing substrate-binding complex 6 protein" evidence="1">
    <location>
        <begin position="363"/>
        <end position="491"/>
    </location>
</feature>
<gene>
    <name evidence="2" type="ORF">BgAZ_102110</name>
</gene>
<comment type="caution">
    <text evidence="2">The sequence shown here is derived from an EMBL/GenBank/DDBJ whole genome shotgun (WGS) entry which is preliminary data.</text>
</comment>
<sequence>MKLPFLLNSAAKASSVREIESVFLKFLKILPDLDGSQVSNVFNLLSKKDVKQPLECWSRAADALVSPFHLNEGEYGSRVSHADRGNISEQRHCQANDDKNISHMTEGRIGGIPYRNNHEETGEAKENHYSILSGYDVRDGIIILNAFSKVEVVTPNLVRTVVNKVMESTDKLESRELSSIVHALGKKGMMKDVSKLIRSNPEVVEGCTKGELDYSMILRVMMLNRDRLKGYEGFEKIVSMLDKKCVHMSDKSMAILVNSLARFGRDDLDMVYLLTPLITRRLRNGAFTAMCISQIANGIARLNRVDRELMSEIAKRTCSNLSEFDTRCKVTILNAFHKLNHFNEELFALLVPDLTVNNEDMTPQCIANTISAVAHFSKRITHEDIMALFNALSDRVLRFPSLQQFTIQNQVNILNGLSKVGIYRDDIYEHLADNMIDATNNMKSIDVACIVNAFARASKDHELLHYICKNIGKYLESMKPQELTCVLNSMNKLRKDVGKDESGQDKWVFAIDQVTKHMIRNPEVLGKFRPLDVRLSIMCLSDCCTVGNPLYDKLLQQLEANIPRASMWDLVCIFSALNKVNYVVDVTFLDVLAKSLKHIGTCKDRGSRDAEALRMLIEQMGHMHSISEALTKYSQRDTTHISV</sequence>
<dbReference type="InterPro" id="IPR058917">
    <property type="entry name" value="RESC6_dom"/>
</dbReference>
<evidence type="ECO:0000259" key="1">
    <source>
        <dbReference type="Pfam" id="PF26188"/>
    </source>
</evidence>
<accession>A0AAD8PFJ3</accession>
<organism evidence="2 3">
    <name type="scientific">Babesia gibsoni</name>
    <dbReference type="NCBI Taxonomy" id="33632"/>
    <lineage>
        <taxon>Eukaryota</taxon>
        <taxon>Sar</taxon>
        <taxon>Alveolata</taxon>
        <taxon>Apicomplexa</taxon>
        <taxon>Aconoidasida</taxon>
        <taxon>Piroplasmida</taxon>
        <taxon>Babesiidae</taxon>
        <taxon>Babesia</taxon>
    </lineage>
</organism>
<name>A0AAD8PFJ3_BABGI</name>
<evidence type="ECO:0000313" key="2">
    <source>
        <dbReference type="EMBL" id="KAK1444305.1"/>
    </source>
</evidence>
<dbReference type="InterPro" id="IPR016024">
    <property type="entry name" value="ARM-type_fold"/>
</dbReference>
<dbReference type="Proteomes" id="UP001230268">
    <property type="component" value="Unassembled WGS sequence"/>
</dbReference>
<reference evidence="2" key="1">
    <citation type="submission" date="2023-08" db="EMBL/GenBank/DDBJ databases">
        <title>Draft sequence of the Babesia gibsoni genome.</title>
        <authorList>
            <person name="Yamagishi J.Y."/>
            <person name="Xuan X.X."/>
        </authorList>
    </citation>
    <scope>NUCLEOTIDE SEQUENCE</scope>
    <source>
        <strain evidence="2">Azabu</strain>
    </source>
</reference>
<evidence type="ECO:0000313" key="3">
    <source>
        <dbReference type="Proteomes" id="UP001230268"/>
    </source>
</evidence>